<keyword evidence="9" id="KW-1185">Reference proteome</keyword>
<dbReference type="Gene3D" id="4.10.1080.10">
    <property type="entry name" value="TSP type-3 repeat"/>
    <property type="match status" value="1"/>
</dbReference>
<evidence type="ECO:0000259" key="7">
    <source>
        <dbReference type="PROSITE" id="PS50059"/>
    </source>
</evidence>
<evidence type="ECO:0000256" key="5">
    <source>
        <dbReference type="SAM" id="MobiDB-lite"/>
    </source>
</evidence>
<dbReference type="GO" id="GO:0003755">
    <property type="term" value="F:peptidyl-prolyl cis-trans isomerase activity"/>
    <property type="evidence" value="ECO:0007669"/>
    <property type="project" value="UniProtKB-KW"/>
</dbReference>
<evidence type="ECO:0000313" key="8">
    <source>
        <dbReference type="EMBL" id="AVR43920.1"/>
    </source>
</evidence>
<reference evidence="9" key="1">
    <citation type="submission" date="2018-03" db="EMBL/GenBank/DDBJ databases">
        <title>Gramella fulva sp. nov., isolated from a dry surface of tidal flat.</title>
        <authorList>
            <person name="Hwang S.H."/>
            <person name="Hwang W.M."/>
            <person name="Kang K."/>
            <person name="Ahn T.-Y."/>
        </authorList>
    </citation>
    <scope>NUCLEOTIDE SEQUENCE [LARGE SCALE GENOMIC DNA]</scope>
    <source>
        <strain evidence="9">SH35</strain>
    </source>
</reference>
<feature type="signal peptide" evidence="6">
    <location>
        <begin position="1"/>
        <end position="18"/>
    </location>
</feature>
<dbReference type="EC" id="5.2.1.8" evidence="2 4"/>
<sequence length="316" mass="35134">MRLKKLMFLGLLATLVFSCNKDKSTPETIPPHDRGEQAIEDDQALINYLSTHFYNYEEFENPSEDFDYVVRLDTIAGENSDKTPIIESDKLITKTVNYKGIDQQLYVLKIREGAGAKPHFTDSVYVAYKGELLNEAVFDANHIKSPTWFSLGRYYQLQSNGRLALNGGLIEGYTAGIQEFGEATGFEVNPDNTINWTNDFGIGAIFMPSGLGYFSAPQSSIPAYSPLIFTVNLFRVNVADHDGDGIPSYMEDLNNNNDILDDDTDGDNLNNSSDADDDGDGTPTREEIVINEDGSIEFTDTNGDGTPDYLDPDFFK</sequence>
<evidence type="ECO:0000256" key="2">
    <source>
        <dbReference type="ARBA" id="ARBA00013194"/>
    </source>
</evidence>
<dbReference type="InterPro" id="IPR028974">
    <property type="entry name" value="TSP_type-3_rpt"/>
</dbReference>
<dbReference type="InterPro" id="IPR046357">
    <property type="entry name" value="PPIase_dom_sf"/>
</dbReference>
<dbReference type="EMBL" id="CP028136">
    <property type="protein sequence ID" value="AVR43920.1"/>
    <property type="molecule type" value="Genomic_DNA"/>
</dbReference>
<evidence type="ECO:0000256" key="6">
    <source>
        <dbReference type="SAM" id="SignalP"/>
    </source>
</evidence>
<protein>
    <recommendedName>
        <fullName evidence="2 4">peptidylprolyl isomerase</fullName>
        <ecNumber evidence="2 4">5.2.1.8</ecNumber>
    </recommendedName>
</protein>
<evidence type="ECO:0000313" key="9">
    <source>
        <dbReference type="Proteomes" id="UP000241507"/>
    </source>
</evidence>
<evidence type="ECO:0000256" key="4">
    <source>
        <dbReference type="PROSITE-ProRule" id="PRU00277"/>
    </source>
</evidence>
<evidence type="ECO:0000256" key="1">
    <source>
        <dbReference type="ARBA" id="ARBA00000971"/>
    </source>
</evidence>
<dbReference type="KEGG" id="grs:C7S20_00780"/>
<dbReference type="RefSeq" id="WP_107010705.1">
    <property type="nucleotide sequence ID" value="NZ_CP028136.1"/>
</dbReference>
<dbReference type="PROSITE" id="PS50059">
    <property type="entry name" value="FKBP_PPIASE"/>
    <property type="match status" value="1"/>
</dbReference>
<dbReference type="SUPFAM" id="SSF103647">
    <property type="entry name" value="TSP type-3 repeat"/>
    <property type="match status" value="1"/>
</dbReference>
<name>A0A2R3Z0Y0_9FLAO</name>
<organism evidence="8 9">
    <name type="scientific">Christiangramia fulva</name>
    <dbReference type="NCBI Taxonomy" id="2126553"/>
    <lineage>
        <taxon>Bacteria</taxon>
        <taxon>Pseudomonadati</taxon>
        <taxon>Bacteroidota</taxon>
        <taxon>Flavobacteriia</taxon>
        <taxon>Flavobacteriales</taxon>
        <taxon>Flavobacteriaceae</taxon>
        <taxon>Christiangramia</taxon>
    </lineage>
</organism>
<keyword evidence="6" id="KW-0732">Signal</keyword>
<dbReference type="PROSITE" id="PS51257">
    <property type="entry name" value="PROKAR_LIPOPROTEIN"/>
    <property type="match status" value="1"/>
</dbReference>
<dbReference type="OrthoDB" id="1424215at2"/>
<feature type="domain" description="PPIase FKBP-type" evidence="7">
    <location>
        <begin position="121"/>
        <end position="237"/>
    </location>
</feature>
<dbReference type="Proteomes" id="UP000241507">
    <property type="component" value="Chromosome"/>
</dbReference>
<feature type="chain" id="PRO_5015304834" description="peptidylprolyl isomerase" evidence="6">
    <location>
        <begin position="19"/>
        <end position="316"/>
    </location>
</feature>
<keyword evidence="4" id="KW-0413">Isomerase</keyword>
<accession>A0A2R3Z0Y0</accession>
<gene>
    <name evidence="8" type="ORF">C7S20_00780</name>
</gene>
<proteinExistence type="predicted"/>
<dbReference type="InterPro" id="IPR001179">
    <property type="entry name" value="PPIase_FKBP_dom"/>
</dbReference>
<keyword evidence="3 4" id="KW-0697">Rotamase</keyword>
<dbReference type="SUPFAM" id="SSF54534">
    <property type="entry name" value="FKBP-like"/>
    <property type="match status" value="1"/>
</dbReference>
<dbReference type="Gene3D" id="3.10.50.40">
    <property type="match status" value="1"/>
</dbReference>
<evidence type="ECO:0000256" key="3">
    <source>
        <dbReference type="ARBA" id="ARBA00023110"/>
    </source>
</evidence>
<feature type="region of interest" description="Disordered" evidence="5">
    <location>
        <begin position="254"/>
        <end position="316"/>
    </location>
</feature>
<comment type="catalytic activity">
    <reaction evidence="1 4">
        <text>[protein]-peptidylproline (omega=180) = [protein]-peptidylproline (omega=0)</text>
        <dbReference type="Rhea" id="RHEA:16237"/>
        <dbReference type="Rhea" id="RHEA-COMP:10747"/>
        <dbReference type="Rhea" id="RHEA-COMP:10748"/>
        <dbReference type="ChEBI" id="CHEBI:83833"/>
        <dbReference type="ChEBI" id="CHEBI:83834"/>
        <dbReference type="EC" id="5.2.1.8"/>
    </reaction>
</comment>
<dbReference type="GO" id="GO:0005509">
    <property type="term" value="F:calcium ion binding"/>
    <property type="evidence" value="ECO:0007669"/>
    <property type="project" value="InterPro"/>
</dbReference>
<dbReference type="AlphaFoldDB" id="A0A2R3Z0Y0"/>